<feature type="domain" description="HTH tetR-type" evidence="3">
    <location>
        <begin position="16"/>
        <end position="76"/>
    </location>
</feature>
<evidence type="ECO:0000259" key="3">
    <source>
        <dbReference type="PROSITE" id="PS50977"/>
    </source>
</evidence>
<dbReference type="PRINTS" id="PR00455">
    <property type="entry name" value="HTHTETR"/>
</dbReference>
<reference evidence="5" key="1">
    <citation type="submission" date="2016-07" db="EMBL/GenBank/DDBJ databases">
        <title>Sequence Frankia sp. strain CcI1.17.</title>
        <authorList>
            <person name="Ghodhbane-Gtari F."/>
            <person name="Swanson E."/>
            <person name="Gueddou A."/>
            <person name="Morris K."/>
            <person name="Hezbri K."/>
            <person name="Ktari A."/>
            <person name="Nouioui I."/>
            <person name="Abebe-Akele F."/>
            <person name="Simpson S."/>
            <person name="Thomas K."/>
            <person name="Gtari M."/>
            <person name="Tisa L.S."/>
            <person name="Hurst S."/>
        </authorList>
    </citation>
    <scope>NUCLEOTIDE SEQUENCE [LARGE SCALE GENOMIC DNA]</scope>
    <source>
        <strain evidence="5">Cc1.17</strain>
    </source>
</reference>
<dbReference type="GO" id="GO:0000976">
    <property type="term" value="F:transcription cis-regulatory region binding"/>
    <property type="evidence" value="ECO:0007669"/>
    <property type="project" value="TreeGrafter"/>
</dbReference>
<evidence type="ECO:0000313" key="4">
    <source>
        <dbReference type="EMBL" id="OHV41990.1"/>
    </source>
</evidence>
<gene>
    <name evidence="4" type="ORF">CC117_33135</name>
</gene>
<dbReference type="OrthoDB" id="4544397at2"/>
<evidence type="ECO:0000256" key="2">
    <source>
        <dbReference type="PROSITE-ProRule" id="PRU00335"/>
    </source>
</evidence>
<name>A0A1S1R734_9ACTN</name>
<dbReference type="SUPFAM" id="SSF46689">
    <property type="entry name" value="Homeodomain-like"/>
    <property type="match status" value="1"/>
</dbReference>
<evidence type="ECO:0000313" key="5">
    <source>
        <dbReference type="Proteomes" id="UP000179627"/>
    </source>
</evidence>
<dbReference type="InterPro" id="IPR001647">
    <property type="entry name" value="HTH_TetR"/>
</dbReference>
<dbReference type="Proteomes" id="UP000179627">
    <property type="component" value="Unassembled WGS sequence"/>
</dbReference>
<dbReference type="Pfam" id="PF00440">
    <property type="entry name" value="TetR_N"/>
    <property type="match status" value="1"/>
</dbReference>
<dbReference type="AlphaFoldDB" id="A0A1S1R734"/>
<dbReference type="InterPro" id="IPR009057">
    <property type="entry name" value="Homeodomain-like_sf"/>
</dbReference>
<organism evidence="4 5">
    <name type="scientific">Parafrankia colletiae</name>
    <dbReference type="NCBI Taxonomy" id="573497"/>
    <lineage>
        <taxon>Bacteria</taxon>
        <taxon>Bacillati</taxon>
        <taxon>Actinomycetota</taxon>
        <taxon>Actinomycetes</taxon>
        <taxon>Frankiales</taxon>
        <taxon>Frankiaceae</taxon>
        <taxon>Parafrankia</taxon>
    </lineage>
</organism>
<dbReference type="RefSeq" id="WP_071083105.1">
    <property type="nucleotide sequence ID" value="NZ_MBLM01000051.1"/>
</dbReference>
<comment type="caution">
    <text evidence="4">The sequence shown here is derived from an EMBL/GenBank/DDBJ whole genome shotgun (WGS) entry which is preliminary data.</text>
</comment>
<accession>A0A1S1R734</accession>
<dbReference type="InterPro" id="IPR050109">
    <property type="entry name" value="HTH-type_TetR-like_transc_reg"/>
</dbReference>
<dbReference type="PANTHER" id="PTHR30055">
    <property type="entry name" value="HTH-TYPE TRANSCRIPTIONAL REGULATOR RUTR"/>
    <property type="match status" value="1"/>
</dbReference>
<feature type="DNA-binding region" description="H-T-H motif" evidence="2">
    <location>
        <begin position="39"/>
        <end position="58"/>
    </location>
</feature>
<keyword evidence="1 2" id="KW-0238">DNA-binding</keyword>
<dbReference type="PANTHER" id="PTHR30055:SF226">
    <property type="entry name" value="HTH-TYPE TRANSCRIPTIONAL REGULATOR PKSA"/>
    <property type="match status" value="1"/>
</dbReference>
<dbReference type="GO" id="GO:0003700">
    <property type="term" value="F:DNA-binding transcription factor activity"/>
    <property type="evidence" value="ECO:0007669"/>
    <property type="project" value="TreeGrafter"/>
</dbReference>
<dbReference type="EMBL" id="MBLM01000051">
    <property type="protein sequence ID" value="OHV41990.1"/>
    <property type="molecule type" value="Genomic_DNA"/>
</dbReference>
<protein>
    <recommendedName>
        <fullName evidence="3">HTH tetR-type domain-containing protein</fullName>
    </recommendedName>
</protein>
<keyword evidence="5" id="KW-1185">Reference proteome</keyword>
<evidence type="ECO:0000256" key="1">
    <source>
        <dbReference type="ARBA" id="ARBA00023125"/>
    </source>
</evidence>
<dbReference type="PROSITE" id="PS50977">
    <property type="entry name" value="HTH_TETR_2"/>
    <property type="match status" value="1"/>
</dbReference>
<sequence length="202" mass="22815">MPDFQRRMTGRDVQRLETRQRVFDAAIAEFKRKGAAEADVRVIVETAGVARGTFYFHFPTKEHVLSELEGQEDVRISGELQRFFDGSHDLPSVLSEIVRAVVAMEHRLGSLLFREVLAQHFSPTRPADDSWDKYLTIRTVVDELERARGAGQLFAEADPVAGAVFFMLGLYGILIVNHGPKVERAEILDKFVASTVRSLEKR</sequence>
<proteinExistence type="predicted"/>
<dbReference type="Gene3D" id="1.10.357.10">
    <property type="entry name" value="Tetracycline Repressor, domain 2"/>
    <property type="match status" value="1"/>
</dbReference>